<proteinExistence type="predicted"/>
<dbReference type="EMBL" id="KK107063">
    <property type="protein sequence ID" value="EZA61204.1"/>
    <property type="molecule type" value="Genomic_DNA"/>
</dbReference>
<gene>
    <name evidence="1" type="ORF">X777_08416</name>
</gene>
<dbReference type="AlphaFoldDB" id="A0A026X1E6"/>
<name>A0A026X1E6_OOCBI</name>
<protein>
    <submittedName>
        <fullName evidence="1">Uncharacterized protein</fullName>
    </submittedName>
</protein>
<dbReference type="Proteomes" id="UP000053097">
    <property type="component" value="Unassembled WGS sequence"/>
</dbReference>
<organism evidence="1 2">
    <name type="scientific">Ooceraea biroi</name>
    <name type="common">Clonal raider ant</name>
    <name type="synonym">Cerapachys biroi</name>
    <dbReference type="NCBI Taxonomy" id="2015173"/>
    <lineage>
        <taxon>Eukaryota</taxon>
        <taxon>Metazoa</taxon>
        <taxon>Ecdysozoa</taxon>
        <taxon>Arthropoda</taxon>
        <taxon>Hexapoda</taxon>
        <taxon>Insecta</taxon>
        <taxon>Pterygota</taxon>
        <taxon>Neoptera</taxon>
        <taxon>Endopterygota</taxon>
        <taxon>Hymenoptera</taxon>
        <taxon>Apocrita</taxon>
        <taxon>Aculeata</taxon>
        <taxon>Formicoidea</taxon>
        <taxon>Formicidae</taxon>
        <taxon>Dorylinae</taxon>
        <taxon>Ooceraea</taxon>
    </lineage>
</organism>
<reference evidence="1 2" key="1">
    <citation type="journal article" date="2014" name="Curr. Biol.">
        <title>The genome of the clonal raider ant Cerapachys biroi.</title>
        <authorList>
            <person name="Oxley P.R."/>
            <person name="Ji L."/>
            <person name="Fetter-Pruneda I."/>
            <person name="McKenzie S.K."/>
            <person name="Li C."/>
            <person name="Hu H."/>
            <person name="Zhang G."/>
            <person name="Kronauer D.J."/>
        </authorList>
    </citation>
    <scope>NUCLEOTIDE SEQUENCE [LARGE SCALE GENOMIC DNA]</scope>
</reference>
<evidence type="ECO:0000313" key="2">
    <source>
        <dbReference type="Proteomes" id="UP000053097"/>
    </source>
</evidence>
<keyword evidence="2" id="KW-1185">Reference proteome</keyword>
<evidence type="ECO:0000313" key="1">
    <source>
        <dbReference type="EMBL" id="EZA61204.1"/>
    </source>
</evidence>
<sequence length="55" mass="6459">MDIHSPRANTWTLEQHPAFDRFTNQPTTFAVRPRHQPRSSSLSIILYPLNVQKRT</sequence>
<accession>A0A026X1E6</accession>